<dbReference type="SMART" id="SM00354">
    <property type="entry name" value="HTH_LACI"/>
    <property type="match status" value="1"/>
</dbReference>
<dbReference type="PANTHER" id="PTHR30146">
    <property type="entry name" value="LACI-RELATED TRANSCRIPTIONAL REPRESSOR"/>
    <property type="match status" value="1"/>
</dbReference>
<dbReference type="CDD" id="cd01392">
    <property type="entry name" value="HTH_LacI"/>
    <property type="match status" value="1"/>
</dbReference>
<dbReference type="RefSeq" id="WP_121586718.1">
    <property type="nucleotide sequence ID" value="NZ_RCHT01000008.1"/>
</dbReference>
<dbReference type="InterPro" id="IPR046335">
    <property type="entry name" value="LacI/GalR-like_sensor"/>
</dbReference>
<evidence type="ECO:0000313" key="5">
    <source>
        <dbReference type="EMBL" id="RLL11616.1"/>
    </source>
</evidence>
<sequence length="334" mass="36372">MTIKDIARESGYAVSTVSRALNDHPDVSAETKARIQAVIDAHGFIPNNNAKHLKQTATKSIAIVVKGTSNMLFAPIVERMQDLIKSAGYTDVVYYLDEDSDEVRHALLLCREQKPLGLLFLGGNLSYFRENFSRIRVPSVLVTNPGGALGFPNLSSVSTDDAAAAGRAVDYLIDRGHTRIGVIGGDVGRSYTSQLRLEGCLRSFAARGVSFEPEKQYEKARFAYASAYRAMGRLFDRAPGLTAVFAMSDVMAVGAVRALRDRGLEVPRDLSVVGFDGVELAEYYNPKLATVKQSQERLAVRGVEILINSIENGGDAVHETAPFELIEGESVRTL</sequence>
<protein>
    <submittedName>
        <fullName evidence="5">LacI family transcriptional regulator</fullName>
    </submittedName>
</protein>
<gene>
    <name evidence="5" type="ORF">D4A47_06865</name>
</gene>
<proteinExistence type="predicted"/>
<dbReference type="Gene3D" id="3.40.50.2300">
    <property type="match status" value="2"/>
</dbReference>
<dbReference type="AlphaFoldDB" id="A0A498CQT9"/>
<evidence type="ECO:0000256" key="2">
    <source>
        <dbReference type="ARBA" id="ARBA00023125"/>
    </source>
</evidence>
<organism evidence="5 6">
    <name type="scientific">Anaerotruncus massiliensis</name>
    <name type="common">ex Liu et al. 2021</name>
    <dbReference type="NCBI Taxonomy" id="2321404"/>
    <lineage>
        <taxon>Bacteria</taxon>
        <taxon>Bacillati</taxon>
        <taxon>Bacillota</taxon>
        <taxon>Clostridia</taxon>
        <taxon>Eubacteriales</taxon>
        <taxon>Oscillospiraceae</taxon>
        <taxon>Anaerotruncus</taxon>
    </lineage>
</organism>
<keyword evidence="2" id="KW-0238">DNA-binding</keyword>
<dbReference type="PANTHER" id="PTHR30146:SF149">
    <property type="entry name" value="HTH-TYPE TRANSCRIPTIONAL REGULATOR EBGR"/>
    <property type="match status" value="1"/>
</dbReference>
<dbReference type="EMBL" id="RCHT01000008">
    <property type="protein sequence ID" value="RLL11616.1"/>
    <property type="molecule type" value="Genomic_DNA"/>
</dbReference>
<evidence type="ECO:0000259" key="4">
    <source>
        <dbReference type="PROSITE" id="PS50932"/>
    </source>
</evidence>
<dbReference type="SUPFAM" id="SSF47413">
    <property type="entry name" value="lambda repressor-like DNA-binding domains"/>
    <property type="match status" value="1"/>
</dbReference>
<dbReference type="Proteomes" id="UP000276301">
    <property type="component" value="Unassembled WGS sequence"/>
</dbReference>
<dbReference type="Gene3D" id="1.10.260.40">
    <property type="entry name" value="lambda repressor-like DNA-binding domains"/>
    <property type="match status" value="1"/>
</dbReference>
<dbReference type="InterPro" id="IPR028082">
    <property type="entry name" value="Peripla_BP_I"/>
</dbReference>
<dbReference type="GO" id="GO:0003700">
    <property type="term" value="F:DNA-binding transcription factor activity"/>
    <property type="evidence" value="ECO:0007669"/>
    <property type="project" value="TreeGrafter"/>
</dbReference>
<dbReference type="Pfam" id="PF13377">
    <property type="entry name" value="Peripla_BP_3"/>
    <property type="match status" value="1"/>
</dbReference>
<dbReference type="GO" id="GO:0000976">
    <property type="term" value="F:transcription cis-regulatory region binding"/>
    <property type="evidence" value="ECO:0007669"/>
    <property type="project" value="TreeGrafter"/>
</dbReference>
<comment type="caution">
    <text evidence="5">The sequence shown here is derived from an EMBL/GenBank/DDBJ whole genome shotgun (WGS) entry which is preliminary data.</text>
</comment>
<dbReference type="CDD" id="cd06267">
    <property type="entry name" value="PBP1_LacI_sugar_binding-like"/>
    <property type="match status" value="1"/>
</dbReference>
<feature type="domain" description="HTH lacI-type" evidence="4">
    <location>
        <begin position="1"/>
        <end position="55"/>
    </location>
</feature>
<name>A0A498CQT9_9FIRM</name>
<keyword evidence="3" id="KW-0804">Transcription</keyword>
<evidence type="ECO:0000313" key="6">
    <source>
        <dbReference type="Proteomes" id="UP000276301"/>
    </source>
</evidence>
<dbReference type="PROSITE" id="PS50932">
    <property type="entry name" value="HTH_LACI_2"/>
    <property type="match status" value="1"/>
</dbReference>
<dbReference type="SUPFAM" id="SSF53822">
    <property type="entry name" value="Periplasmic binding protein-like I"/>
    <property type="match status" value="1"/>
</dbReference>
<dbReference type="InterPro" id="IPR010982">
    <property type="entry name" value="Lambda_DNA-bd_dom_sf"/>
</dbReference>
<accession>A0A498CQT9</accession>
<reference evidence="5 6" key="1">
    <citation type="submission" date="2018-10" db="EMBL/GenBank/DDBJ databases">
        <title>Anaerotruncus faecis sp. nov., isolated from human feces.</title>
        <authorList>
            <person name="Wang Y.-J."/>
        </authorList>
    </citation>
    <scope>NUCLEOTIDE SEQUENCE [LARGE SCALE GENOMIC DNA]</scope>
    <source>
        <strain evidence="5 6">22A2-44</strain>
    </source>
</reference>
<dbReference type="Pfam" id="PF00356">
    <property type="entry name" value="LacI"/>
    <property type="match status" value="1"/>
</dbReference>
<evidence type="ECO:0000256" key="1">
    <source>
        <dbReference type="ARBA" id="ARBA00023015"/>
    </source>
</evidence>
<keyword evidence="1" id="KW-0805">Transcription regulation</keyword>
<dbReference type="InterPro" id="IPR000843">
    <property type="entry name" value="HTH_LacI"/>
</dbReference>
<evidence type="ECO:0000256" key="3">
    <source>
        <dbReference type="ARBA" id="ARBA00023163"/>
    </source>
</evidence>
<keyword evidence="6" id="KW-1185">Reference proteome</keyword>